<accession>A0A365H3H5</accession>
<dbReference type="EMBL" id="QLYX01000008">
    <property type="protein sequence ID" value="RAY13654.1"/>
    <property type="molecule type" value="Genomic_DNA"/>
</dbReference>
<evidence type="ECO:0000313" key="1">
    <source>
        <dbReference type="EMBL" id="RAY13654.1"/>
    </source>
</evidence>
<keyword evidence="2" id="KW-1185">Reference proteome</keyword>
<organism evidence="1 2">
    <name type="scientific">Actinomadura craniellae</name>
    <dbReference type="NCBI Taxonomy" id="2231787"/>
    <lineage>
        <taxon>Bacteria</taxon>
        <taxon>Bacillati</taxon>
        <taxon>Actinomycetota</taxon>
        <taxon>Actinomycetes</taxon>
        <taxon>Streptosporangiales</taxon>
        <taxon>Thermomonosporaceae</taxon>
        <taxon>Actinomadura</taxon>
    </lineage>
</organism>
<name>A0A365H3H5_9ACTN</name>
<protein>
    <submittedName>
        <fullName evidence="1">Uncharacterized protein</fullName>
    </submittedName>
</protein>
<proteinExistence type="predicted"/>
<reference evidence="1 2" key="1">
    <citation type="submission" date="2018-06" db="EMBL/GenBank/DDBJ databases">
        <title>Actinomadura craniellae sp. nov. isolated from marine sponge Craniella sp.</title>
        <authorList>
            <person name="Li L."/>
            <person name="Xu Q.H."/>
            <person name="Lin H.W."/>
            <person name="Lu Y.H."/>
        </authorList>
    </citation>
    <scope>NUCLEOTIDE SEQUENCE [LARGE SCALE GENOMIC DNA]</scope>
    <source>
        <strain evidence="1 2">LHW63021</strain>
    </source>
</reference>
<gene>
    <name evidence="1" type="ORF">DPM19_18470</name>
</gene>
<dbReference type="AlphaFoldDB" id="A0A365H3H5"/>
<comment type="caution">
    <text evidence="1">The sequence shown here is derived from an EMBL/GenBank/DDBJ whole genome shotgun (WGS) entry which is preliminary data.</text>
</comment>
<dbReference type="Proteomes" id="UP000251891">
    <property type="component" value="Unassembled WGS sequence"/>
</dbReference>
<evidence type="ECO:0000313" key="2">
    <source>
        <dbReference type="Proteomes" id="UP000251891"/>
    </source>
</evidence>
<sequence length="133" mass="15000">MDVVRIMLRVEDFMASADVNTDVAANVLAYVAELERRGVIVSDVKHEPDADGAEEWSFRLKITNRWLVRVMMPVWPLEWVQRPAEFEEQIAATEWHGGMYVDGSLDGPTDFDGEYPTWDEAVEAGVRIAAGSE</sequence>